<feature type="region of interest" description="Disordered" evidence="1">
    <location>
        <begin position="1"/>
        <end position="81"/>
    </location>
</feature>
<keyword evidence="3" id="KW-1185">Reference proteome</keyword>
<dbReference type="EMBL" id="OZ035826">
    <property type="protein sequence ID" value="CAL1605060.1"/>
    <property type="molecule type" value="Genomic_DNA"/>
</dbReference>
<gene>
    <name evidence="2" type="ORF">KC01_LOCUS32482</name>
</gene>
<sequence length="111" mass="11945">MAASGSSERGPPAFPEDREPEAGHREPEDGDQEEASKVAHARVEVSSSGPAPCTTPSFPPAQHTSLEQLEEDEEAKDSFDVDISVTSPEKVADGMNAYVAYRVSTRVSLWN</sequence>
<organism evidence="2 3">
    <name type="scientific">Knipowitschia caucasica</name>
    <name type="common">Caucasian dwarf goby</name>
    <name type="synonym">Pomatoschistus caucasicus</name>
    <dbReference type="NCBI Taxonomy" id="637954"/>
    <lineage>
        <taxon>Eukaryota</taxon>
        <taxon>Metazoa</taxon>
        <taxon>Chordata</taxon>
        <taxon>Craniata</taxon>
        <taxon>Vertebrata</taxon>
        <taxon>Euteleostomi</taxon>
        <taxon>Actinopterygii</taxon>
        <taxon>Neopterygii</taxon>
        <taxon>Teleostei</taxon>
        <taxon>Neoteleostei</taxon>
        <taxon>Acanthomorphata</taxon>
        <taxon>Gobiaria</taxon>
        <taxon>Gobiiformes</taxon>
        <taxon>Gobioidei</taxon>
        <taxon>Gobiidae</taxon>
        <taxon>Gobiinae</taxon>
        <taxon>Knipowitschia</taxon>
    </lineage>
</organism>
<evidence type="ECO:0000256" key="1">
    <source>
        <dbReference type="SAM" id="MobiDB-lite"/>
    </source>
</evidence>
<evidence type="ECO:0000313" key="3">
    <source>
        <dbReference type="Proteomes" id="UP001497482"/>
    </source>
</evidence>
<accession>A0AAV2LVH5</accession>
<protein>
    <submittedName>
        <fullName evidence="2">Uncharacterized protein</fullName>
    </submittedName>
</protein>
<proteinExistence type="predicted"/>
<name>A0AAV2LVH5_KNICA</name>
<dbReference type="AlphaFoldDB" id="A0AAV2LVH5"/>
<feature type="compositionally biased region" description="Basic and acidic residues" evidence="1">
    <location>
        <begin position="15"/>
        <end position="27"/>
    </location>
</feature>
<reference evidence="2 3" key="1">
    <citation type="submission" date="2024-04" db="EMBL/GenBank/DDBJ databases">
        <authorList>
            <person name="Waldvogel A.-M."/>
            <person name="Schoenle A."/>
        </authorList>
    </citation>
    <scope>NUCLEOTIDE SEQUENCE [LARGE SCALE GENOMIC DNA]</scope>
</reference>
<dbReference type="Proteomes" id="UP001497482">
    <property type="component" value="Chromosome 4"/>
</dbReference>
<feature type="compositionally biased region" description="Basic and acidic residues" evidence="1">
    <location>
        <begin position="34"/>
        <end position="43"/>
    </location>
</feature>
<evidence type="ECO:0000313" key="2">
    <source>
        <dbReference type="EMBL" id="CAL1605060.1"/>
    </source>
</evidence>